<reference evidence="1 2" key="1">
    <citation type="submission" date="2019-10" db="EMBL/GenBank/DDBJ databases">
        <title>Draft genome sequence of Marinobacter hydrocarbonoclasticus NCT7M from the microbiome of the marine copepod.</title>
        <authorList>
            <person name="Nuttall R."/>
            <person name="Sharma G."/>
            <person name="Moisander P."/>
        </authorList>
    </citation>
    <scope>NUCLEOTIDE SEQUENCE [LARGE SCALE GENOMIC DNA]</scope>
    <source>
        <strain evidence="1 2">NCT7M</strain>
    </source>
</reference>
<dbReference type="InterPro" id="IPR014974">
    <property type="entry name" value="DUF1833"/>
</dbReference>
<sequence>MTTIKKAYASATDEIIRTLEILVSGADPIRICTGFVDRLLTLEDDTEAEFIAGPLSIKRPSKSASGQQTLSLSIANVTSQGQEAIEAALESGEEVPVIYREYLASDLSAPATNPYRMTLRGGGFQGIMIQIEAGYFDLLNTQWPRRRYTADDFPGLRYI</sequence>
<organism evidence="1 2">
    <name type="scientific">Marinobacter nauticus</name>
    <name type="common">Marinobacter hydrocarbonoclasticus</name>
    <name type="synonym">Marinobacter aquaeolei</name>
    <dbReference type="NCBI Taxonomy" id="2743"/>
    <lineage>
        <taxon>Bacteria</taxon>
        <taxon>Pseudomonadati</taxon>
        <taxon>Pseudomonadota</taxon>
        <taxon>Gammaproteobacteria</taxon>
        <taxon>Pseudomonadales</taxon>
        <taxon>Marinobacteraceae</taxon>
        <taxon>Marinobacter</taxon>
    </lineage>
</organism>
<dbReference type="RefSeq" id="WP_194841909.1">
    <property type="nucleotide sequence ID" value="NZ_WBMP01000009.1"/>
</dbReference>
<proteinExistence type="predicted"/>
<dbReference type="Pfam" id="PF08875">
    <property type="entry name" value="DUF1833"/>
    <property type="match status" value="1"/>
</dbReference>
<dbReference type="Proteomes" id="UP000469950">
    <property type="component" value="Unassembled WGS sequence"/>
</dbReference>
<accession>A0A833JNV8</accession>
<comment type="caution">
    <text evidence="1">The sequence shown here is derived from an EMBL/GenBank/DDBJ whole genome shotgun (WGS) entry which is preliminary data.</text>
</comment>
<name>A0A833JNV8_MARNT</name>
<protein>
    <recommendedName>
        <fullName evidence="3">DUF1833 domain-containing protein</fullName>
    </recommendedName>
</protein>
<dbReference type="AlphaFoldDB" id="A0A833JNV8"/>
<evidence type="ECO:0008006" key="3">
    <source>
        <dbReference type="Google" id="ProtNLM"/>
    </source>
</evidence>
<evidence type="ECO:0000313" key="1">
    <source>
        <dbReference type="EMBL" id="KAE8545339.1"/>
    </source>
</evidence>
<dbReference type="EMBL" id="WBMP01000009">
    <property type="protein sequence ID" value="KAE8545339.1"/>
    <property type="molecule type" value="Genomic_DNA"/>
</dbReference>
<evidence type="ECO:0000313" key="2">
    <source>
        <dbReference type="Proteomes" id="UP000469950"/>
    </source>
</evidence>
<gene>
    <name evidence="1" type="ORF">F6453_2311</name>
</gene>